<dbReference type="PANTHER" id="PTHR35604">
    <property type="entry name" value="TRANSPOSASE INSH FOR INSERTION SEQUENCE ELEMENT IS5A-RELATED"/>
    <property type="match status" value="1"/>
</dbReference>
<dbReference type="InterPro" id="IPR008490">
    <property type="entry name" value="Transposase_InsH_N"/>
</dbReference>
<organism evidence="9 11">
    <name type="scientific">Zoogloea oleivorans</name>
    <dbReference type="NCBI Taxonomy" id="1552750"/>
    <lineage>
        <taxon>Bacteria</taxon>
        <taxon>Pseudomonadati</taxon>
        <taxon>Pseudomonadota</taxon>
        <taxon>Betaproteobacteria</taxon>
        <taxon>Rhodocyclales</taxon>
        <taxon>Zoogloeaceae</taxon>
        <taxon>Zoogloea</taxon>
    </lineage>
</organism>
<dbReference type="RefSeq" id="WP_148580960.1">
    <property type="nucleotide sequence ID" value="NZ_SDKK01000025.1"/>
</dbReference>
<dbReference type="GO" id="GO:0006313">
    <property type="term" value="P:DNA transposition"/>
    <property type="evidence" value="ECO:0007669"/>
    <property type="project" value="InterPro"/>
</dbReference>
<comment type="caution">
    <text evidence="9">The sequence shown here is derived from an EMBL/GenBank/DDBJ whole genome shotgun (WGS) entry which is preliminary data.</text>
</comment>
<dbReference type="PANTHER" id="PTHR35604:SF2">
    <property type="entry name" value="TRANSPOSASE INSH FOR INSERTION SEQUENCE ELEMENT IS5A-RELATED"/>
    <property type="match status" value="1"/>
</dbReference>
<protein>
    <submittedName>
        <fullName evidence="9">IS5 family transposase</fullName>
    </submittedName>
</protein>
<keyword evidence="5" id="KW-0233">DNA recombination</keyword>
<keyword evidence="11" id="KW-1185">Reference proteome</keyword>
<evidence type="ECO:0000313" key="11">
    <source>
        <dbReference type="Proteomes" id="UP000389128"/>
    </source>
</evidence>
<dbReference type="AlphaFoldDB" id="A0A6C2CI41"/>
<evidence type="ECO:0000259" key="8">
    <source>
        <dbReference type="Pfam" id="PF05598"/>
    </source>
</evidence>
<dbReference type="Pfam" id="PF05598">
    <property type="entry name" value="DUF772"/>
    <property type="match status" value="1"/>
</dbReference>
<comment type="function">
    <text evidence="1">Involved in the transposition of the insertion sequence IS5.</text>
</comment>
<comment type="similarity">
    <text evidence="2">Belongs to the transposase 11 family.</text>
</comment>
<keyword evidence="3" id="KW-0815">Transposition</keyword>
<evidence type="ECO:0000313" key="10">
    <source>
        <dbReference type="EMBL" id="TYC53733.1"/>
    </source>
</evidence>
<dbReference type="GO" id="GO:0003677">
    <property type="term" value="F:DNA binding"/>
    <property type="evidence" value="ECO:0007669"/>
    <property type="project" value="UniProtKB-KW"/>
</dbReference>
<feature type="domain" description="Transposase IS4-like" evidence="7">
    <location>
        <begin position="211"/>
        <end position="352"/>
    </location>
</feature>
<evidence type="ECO:0000313" key="9">
    <source>
        <dbReference type="EMBL" id="TYC52935.1"/>
    </source>
</evidence>
<reference evidence="9 11" key="1">
    <citation type="submission" date="2019-01" db="EMBL/GenBank/DDBJ databases">
        <title>Zoogloea oleivorans genome sequencing and assembly.</title>
        <authorList>
            <person name="Tancsics A."/>
            <person name="Farkas M."/>
            <person name="Kriszt B."/>
            <person name="Maroti G."/>
            <person name="Horvath B."/>
        </authorList>
    </citation>
    <scope>NUCLEOTIDE SEQUENCE [LARGE SCALE GENOMIC DNA]</scope>
    <source>
        <strain evidence="9 11">Buc</strain>
    </source>
</reference>
<evidence type="ECO:0000259" key="7">
    <source>
        <dbReference type="Pfam" id="PF01609"/>
    </source>
</evidence>
<feature type="region of interest" description="Disordered" evidence="6">
    <location>
        <begin position="160"/>
        <end position="198"/>
    </location>
</feature>
<dbReference type="NCBIfam" id="NF033581">
    <property type="entry name" value="transpos_IS5_4"/>
    <property type="match status" value="1"/>
</dbReference>
<evidence type="ECO:0000256" key="2">
    <source>
        <dbReference type="ARBA" id="ARBA00010075"/>
    </source>
</evidence>
<dbReference type="InterPro" id="IPR047959">
    <property type="entry name" value="Transpos_IS5"/>
</dbReference>
<evidence type="ECO:0000256" key="1">
    <source>
        <dbReference type="ARBA" id="ARBA00003544"/>
    </source>
</evidence>
<evidence type="ECO:0000256" key="5">
    <source>
        <dbReference type="ARBA" id="ARBA00023172"/>
    </source>
</evidence>
<evidence type="ECO:0000256" key="6">
    <source>
        <dbReference type="SAM" id="MobiDB-lite"/>
    </source>
</evidence>
<accession>A0A6C2CI41</accession>
<keyword evidence="4" id="KW-0238">DNA-binding</keyword>
<evidence type="ECO:0000256" key="4">
    <source>
        <dbReference type="ARBA" id="ARBA00023125"/>
    </source>
</evidence>
<dbReference type="Proteomes" id="UP000389128">
    <property type="component" value="Unassembled WGS sequence"/>
</dbReference>
<proteinExistence type="inferred from homology"/>
<dbReference type="GO" id="GO:0004803">
    <property type="term" value="F:transposase activity"/>
    <property type="evidence" value="ECO:0007669"/>
    <property type="project" value="InterPro"/>
</dbReference>
<dbReference type="Pfam" id="PF01609">
    <property type="entry name" value="DDE_Tnp_1"/>
    <property type="match status" value="1"/>
</dbReference>
<feature type="domain" description="Transposase InsH N-terminal" evidence="8">
    <location>
        <begin position="16"/>
        <end position="114"/>
    </location>
</feature>
<gene>
    <name evidence="10" type="ORF">ETQ85_20585</name>
    <name evidence="9" type="ORF">ETQ85_22070</name>
</gene>
<name>A0A6C2CI41_9RHOO</name>
<feature type="compositionally biased region" description="Basic residues" evidence="6">
    <location>
        <begin position="183"/>
        <end position="192"/>
    </location>
</feature>
<dbReference type="InterPro" id="IPR002559">
    <property type="entry name" value="Transposase_11"/>
</dbReference>
<sequence>MRGPDHKQSSLFSYTNIEDRIAVDHPLRRVKVMADMVLHSMSPTFDSLYAEGGRPSIAPERLLRALLLQCLFSIRSERALIEHLDFNMMFRWFVGLSQDEPVWDHSSFSANRDRLFKESVMREFFGGVVAIAEWAELISDEHFSVDGSLLRAWASHKSLAARDGSDEPPGPDQGRNPEVDFRGKKRSNKTHVSRTDPDALLATKSTGVAYLSYTTHTLSENRHGLIVDVHTTQATGTAERDAALVMLARRAAPRKPDRPITVGADRGYDAAEFIQSLQDMGMVPHVAAKTRGSAVPEAIKETEDYAVSLRRRKMIEEAFGWVKEVGTLGRVMLRGLDRLRGEVLLNFSAYNLTRLGNLLAPSH</sequence>
<evidence type="ECO:0000256" key="3">
    <source>
        <dbReference type="ARBA" id="ARBA00022578"/>
    </source>
</evidence>
<dbReference type="EMBL" id="SDKK01000025">
    <property type="protein sequence ID" value="TYC53733.1"/>
    <property type="molecule type" value="Genomic_DNA"/>
</dbReference>
<dbReference type="EMBL" id="SDKK01000029">
    <property type="protein sequence ID" value="TYC52935.1"/>
    <property type="molecule type" value="Genomic_DNA"/>
</dbReference>
<dbReference type="OrthoDB" id="111180at2"/>